<dbReference type="InterPro" id="IPR022385">
    <property type="entry name" value="Rhs_assc_core"/>
</dbReference>
<dbReference type="AlphaFoldDB" id="A0A380QCW4"/>
<dbReference type="Gene3D" id="2.180.10.10">
    <property type="entry name" value="RHS repeat-associated core"/>
    <property type="match status" value="1"/>
</dbReference>
<dbReference type="PRINTS" id="PR00394">
    <property type="entry name" value="RHSPROTEIN"/>
</dbReference>
<sequence length="158" mass="17648">MQGQYYDTESGLHYNSYRYYDPACGVFISQDPIGLKGGLNPYQFAVNTLGWVDPLGLSSCFYRGSKPGETPSFAPKPNEYKIDPTTGNVKTTHGVSVFDNRTSVSSKGFEPHNIDMTTVSDKLKIIQRGNDLKHFEIVPSQQMPLADYITELTKIKVQ</sequence>
<organism evidence="1 2">
    <name type="scientific">Yersinia pseudotuberculosis</name>
    <dbReference type="NCBI Taxonomy" id="633"/>
    <lineage>
        <taxon>Bacteria</taxon>
        <taxon>Pseudomonadati</taxon>
        <taxon>Pseudomonadota</taxon>
        <taxon>Gammaproteobacteria</taxon>
        <taxon>Enterobacterales</taxon>
        <taxon>Yersiniaceae</taxon>
        <taxon>Yersinia</taxon>
    </lineage>
</organism>
<dbReference type="PANTHER" id="PTHR32305">
    <property type="match status" value="1"/>
</dbReference>
<accession>A0A380QCW4</accession>
<dbReference type="NCBIfam" id="TIGR03696">
    <property type="entry name" value="Rhs_assc_core"/>
    <property type="match status" value="1"/>
</dbReference>
<proteinExistence type="predicted"/>
<reference evidence="1 2" key="1">
    <citation type="submission" date="2018-06" db="EMBL/GenBank/DDBJ databases">
        <authorList>
            <consortium name="Pathogen Informatics"/>
            <person name="Doyle S."/>
        </authorList>
    </citation>
    <scope>NUCLEOTIDE SEQUENCE [LARGE SCALE GENOMIC DNA]</scope>
    <source>
        <strain evidence="1 2">NCTC8580</strain>
    </source>
</reference>
<protein>
    <submittedName>
        <fullName evidence="1">RHS protein</fullName>
    </submittedName>
</protein>
<dbReference type="EMBL" id="UHJC01000001">
    <property type="protein sequence ID" value="SUP85804.1"/>
    <property type="molecule type" value="Genomic_DNA"/>
</dbReference>
<evidence type="ECO:0000313" key="1">
    <source>
        <dbReference type="EMBL" id="SUP85804.1"/>
    </source>
</evidence>
<name>A0A380QCW4_YERPU</name>
<dbReference type="Proteomes" id="UP000255087">
    <property type="component" value="Unassembled WGS sequence"/>
</dbReference>
<gene>
    <name evidence="1" type="ORF">NCTC8580_03886</name>
</gene>
<dbReference type="InterPro" id="IPR050708">
    <property type="entry name" value="T6SS_VgrG/RHS"/>
</dbReference>
<evidence type="ECO:0000313" key="2">
    <source>
        <dbReference type="Proteomes" id="UP000255087"/>
    </source>
</evidence>
<dbReference type="PANTHER" id="PTHR32305:SF15">
    <property type="entry name" value="PROTEIN RHSA-RELATED"/>
    <property type="match status" value="1"/>
</dbReference>